<protein>
    <submittedName>
        <fullName evidence="2">Uncharacterized protein</fullName>
    </submittedName>
</protein>
<dbReference type="Proteomes" id="UP000247480">
    <property type="component" value="Unassembled WGS sequence"/>
</dbReference>
<dbReference type="AlphaFoldDB" id="A0A2V0QN89"/>
<evidence type="ECO:0000256" key="1">
    <source>
        <dbReference type="SAM" id="MobiDB-lite"/>
    </source>
</evidence>
<feature type="region of interest" description="Disordered" evidence="1">
    <location>
        <begin position="1"/>
        <end position="36"/>
    </location>
</feature>
<evidence type="ECO:0000313" key="3">
    <source>
        <dbReference type="Proteomes" id="UP000247480"/>
    </source>
</evidence>
<gene>
    <name evidence="2" type="ORF">KPSA1_03479</name>
</gene>
<feature type="compositionally biased region" description="Basic and acidic residues" evidence="1">
    <location>
        <begin position="25"/>
        <end position="36"/>
    </location>
</feature>
<name>A0A2V0QN89_PSESF</name>
<accession>A0A2V0QN89</accession>
<comment type="caution">
    <text evidence="2">The sequence shown here is derived from an EMBL/GenBank/DDBJ whole genome shotgun (WGS) entry which is preliminary data.</text>
</comment>
<evidence type="ECO:0000313" key="2">
    <source>
        <dbReference type="EMBL" id="GBH10070.1"/>
    </source>
</evidence>
<organism evidence="2 3">
    <name type="scientific">Pseudomonas syringae pv. actinidiae</name>
    <dbReference type="NCBI Taxonomy" id="103796"/>
    <lineage>
        <taxon>Bacteria</taxon>
        <taxon>Pseudomonadati</taxon>
        <taxon>Pseudomonadota</taxon>
        <taxon>Gammaproteobacteria</taxon>
        <taxon>Pseudomonadales</taxon>
        <taxon>Pseudomonadaceae</taxon>
        <taxon>Pseudomonas</taxon>
        <taxon>Pseudomonas syringae</taxon>
    </lineage>
</organism>
<reference evidence="2 3" key="1">
    <citation type="submission" date="2018-04" db="EMBL/GenBank/DDBJ databases">
        <title>Draft genome sequence of Pseudomonas syringae pv. actinidiae biovar 1 strains isolated from kiwifruit in Kagawa prefecture.</title>
        <authorList>
            <person name="Tabuchi M."/>
            <person name="Saito M."/>
            <person name="Fujiwara S."/>
            <person name="Sasa N."/>
            <person name="Akimitsu K."/>
            <person name="Gomi K."/>
            <person name="Konishi-Sugita S."/>
            <person name="Hamano K."/>
            <person name="Kataoka I."/>
        </authorList>
    </citation>
    <scope>NUCLEOTIDE SEQUENCE [LARGE SCALE GENOMIC DNA]</scope>
    <source>
        <strain evidence="2 3">MAFF212206</strain>
    </source>
</reference>
<proteinExistence type="predicted"/>
<sequence length="36" mass="4226">MLQRLPLPHAPSLKLPPADTFRLFPNERKNHEQSMD</sequence>
<dbReference type="EMBL" id="BGJZ01000146">
    <property type="protein sequence ID" value="GBH10070.1"/>
    <property type="molecule type" value="Genomic_DNA"/>
</dbReference>